<feature type="compositionally biased region" description="Basic and acidic residues" evidence="6">
    <location>
        <begin position="768"/>
        <end position="779"/>
    </location>
</feature>
<dbReference type="Gene3D" id="3.90.70.10">
    <property type="entry name" value="Cysteine proteinases"/>
    <property type="match status" value="1"/>
</dbReference>
<dbReference type="VEuPathDB" id="PlasmoDB:PRELSG_0900100"/>
<keyword evidence="4" id="KW-0865">Zymogen</keyword>
<dbReference type="SUPFAM" id="SSF54001">
    <property type="entry name" value="Cysteine proteinases"/>
    <property type="match status" value="1"/>
</dbReference>
<dbReference type="PROSITE" id="PS00139">
    <property type="entry name" value="THIOL_PROTEASE_CYS"/>
    <property type="match status" value="1"/>
</dbReference>
<dbReference type="Proteomes" id="UP000220158">
    <property type="component" value="Chromosome 9"/>
</dbReference>
<evidence type="ECO:0000313" key="8">
    <source>
        <dbReference type="EMBL" id="CRG99907.1"/>
    </source>
</evidence>
<keyword evidence="5" id="KW-0325">Glycoprotein</keyword>
<dbReference type="CDD" id="cd02619">
    <property type="entry name" value="Peptidase_C1"/>
    <property type="match status" value="1"/>
</dbReference>
<dbReference type="PANTHER" id="PTHR12411">
    <property type="entry name" value="CYSTEINE PROTEASE FAMILY C1-RELATED"/>
    <property type="match status" value="1"/>
</dbReference>
<organism evidence="8 9">
    <name type="scientific">Plasmodium relictum</name>
    <dbReference type="NCBI Taxonomy" id="85471"/>
    <lineage>
        <taxon>Eukaryota</taxon>
        <taxon>Sar</taxon>
        <taxon>Alveolata</taxon>
        <taxon>Apicomplexa</taxon>
        <taxon>Aconoidasida</taxon>
        <taxon>Haemosporida</taxon>
        <taxon>Plasmodiidae</taxon>
        <taxon>Plasmodium</taxon>
        <taxon>Plasmodium (Haemamoeba)</taxon>
    </lineage>
</organism>
<evidence type="ECO:0000256" key="1">
    <source>
        <dbReference type="ARBA" id="ARBA00004370"/>
    </source>
</evidence>
<keyword evidence="3" id="KW-0472">Membrane</keyword>
<evidence type="ECO:0000256" key="4">
    <source>
        <dbReference type="ARBA" id="ARBA00023145"/>
    </source>
</evidence>
<dbReference type="OrthoDB" id="10253408at2759"/>
<dbReference type="SMART" id="SM00645">
    <property type="entry name" value="Pept_C1"/>
    <property type="match status" value="1"/>
</dbReference>
<sequence>MYFLLTAKSSLVITCSDTNHCQICHQIVRSCFLSGTSEIAKCVSCEEKHHNILPCLEYSKEILMSKSEIEAFVELHEEDYLKEENFNSLVEDIVDFSKEVLGQSTEEEEKDIELKKKKIRQLCLYVNFHDTYENAKLHEQAPVEMVQEHIKDVISKFTTDNVDMEKVKKLLSHPALCLKNPDEWVTDRLGLADLDIPSSGVLSHNELLESYEDHNLKNNFTDNNSKCTKEHCNRFDDPSECEYNIRVLNQKSCGNCWAFAASTVVSAYRCRSGLGFAEPSVKYTTLCKSKFFGGGSRRSYYPSYTSSACNEGGHIVQFLKVLERTGTLPTSTNVPYFPPLNVPQCPSVDPSWPNIWERVTLLNTGNYGYTYHGFWKISFREYAQSNRTQDLINILKDLVMRQGAIFVTMRVSGKVSYNHDGSRPMMNCEYGTPEHALTLIGYGNYTGYGGRQSSYWLIRNSWGQNWGDDGNFRIDMYGPSSCSNGVLADAYPLNLRMEGRRIDVQLPIDYASKDSHRRNHPNPNPYPYPPPPQPPSPSPRPNPYPGPSPNPYPRPNPNPYPYPPPPQPPSPSPRPNPYPGPSPSPSPSPSPYPSPSPSPYPSPSPSPYPSPSPSPYPSPRPSPYPSPSPSPYPSPSPSPYPSPSPSPYPSPSPSPYPSPRPNPYPSPSPNPYPLPSPMPSPYPSPRPTPRFRPIPNPYIRPYPYNRYPSRYYPYNGNYRYYRYNSESLGKNLSSGENEDEVGDMLNVSDQEKTASDVFDTSLLDIMHESDSTGDKDKAFKPNIKIDNSDKEHTSDSDNVKSDSKTKPNLKENVTKDSKNKDNSEEKEETFETDVSVKIDGVEYKRTVISKRKDEHKEAYSCLRTFSLDPAFDSLCRINCEMFLNNCKEFSSIGECLREYAPDDKCIYCGM</sequence>
<evidence type="ECO:0000259" key="7">
    <source>
        <dbReference type="SMART" id="SM00645"/>
    </source>
</evidence>
<feature type="compositionally biased region" description="Basic and acidic residues" evidence="6">
    <location>
        <begin position="786"/>
        <end position="823"/>
    </location>
</feature>
<dbReference type="InterPro" id="IPR000169">
    <property type="entry name" value="Pept_cys_AS"/>
</dbReference>
<gene>
    <name evidence="8" type="ORF">PRELSG_0900100</name>
</gene>
<dbReference type="InterPro" id="IPR038765">
    <property type="entry name" value="Papain-like_cys_pep_sf"/>
</dbReference>
<dbReference type="InterPro" id="IPR013128">
    <property type="entry name" value="Peptidase_C1A"/>
</dbReference>
<comment type="subcellular location">
    <subcellularLocation>
        <location evidence="1">Membrane</location>
    </subcellularLocation>
</comment>
<accession>A0A1J1H5R9</accession>
<name>A0A1J1H5R9_PLARL</name>
<protein>
    <submittedName>
        <fullName evidence="8">Serine repeat antigen, putative</fullName>
    </submittedName>
</protein>
<proteinExistence type="inferred from homology"/>
<dbReference type="KEGG" id="prel:PRELSG_0900100"/>
<dbReference type="Pfam" id="PF00112">
    <property type="entry name" value="Peptidase_C1"/>
    <property type="match status" value="1"/>
</dbReference>
<dbReference type="InterPro" id="IPR000668">
    <property type="entry name" value="Peptidase_C1A_C"/>
</dbReference>
<dbReference type="GO" id="GO:0008234">
    <property type="term" value="F:cysteine-type peptidase activity"/>
    <property type="evidence" value="ECO:0007669"/>
    <property type="project" value="InterPro"/>
</dbReference>
<dbReference type="GO" id="GO:0006508">
    <property type="term" value="P:proteolysis"/>
    <property type="evidence" value="ECO:0007669"/>
    <property type="project" value="InterPro"/>
</dbReference>
<evidence type="ECO:0000256" key="2">
    <source>
        <dbReference type="ARBA" id="ARBA00008455"/>
    </source>
</evidence>
<dbReference type="GeneID" id="39736013"/>
<dbReference type="AlphaFoldDB" id="A0A1J1H5R9"/>
<dbReference type="EMBL" id="LN835304">
    <property type="protein sequence ID" value="CRG99907.1"/>
    <property type="molecule type" value="Genomic_DNA"/>
</dbReference>
<keyword evidence="9" id="KW-1185">Reference proteome</keyword>
<evidence type="ECO:0000256" key="3">
    <source>
        <dbReference type="ARBA" id="ARBA00023136"/>
    </source>
</evidence>
<feature type="domain" description="Peptidase C1A papain C-terminal" evidence="7">
    <location>
        <begin position="232"/>
        <end position="493"/>
    </location>
</feature>
<dbReference type="GO" id="GO:0016020">
    <property type="term" value="C:membrane"/>
    <property type="evidence" value="ECO:0007669"/>
    <property type="project" value="UniProtKB-SubCell"/>
</dbReference>
<evidence type="ECO:0000313" key="9">
    <source>
        <dbReference type="Proteomes" id="UP000220158"/>
    </source>
</evidence>
<feature type="compositionally biased region" description="Pro residues" evidence="6">
    <location>
        <begin position="522"/>
        <end position="700"/>
    </location>
</feature>
<feature type="region of interest" description="Disordered" evidence="6">
    <location>
        <begin position="513"/>
        <end position="703"/>
    </location>
</feature>
<dbReference type="RefSeq" id="XP_028532912.1">
    <property type="nucleotide sequence ID" value="XM_028676421.1"/>
</dbReference>
<feature type="region of interest" description="Disordered" evidence="6">
    <location>
        <begin position="768"/>
        <end position="831"/>
    </location>
</feature>
<dbReference type="PRINTS" id="PR00705">
    <property type="entry name" value="PAPAIN"/>
</dbReference>
<comment type="similarity">
    <text evidence="2">Belongs to the peptidase C1 family.</text>
</comment>
<evidence type="ECO:0000256" key="5">
    <source>
        <dbReference type="ARBA" id="ARBA00023180"/>
    </source>
</evidence>
<reference evidence="8 9" key="1">
    <citation type="submission" date="2015-04" db="EMBL/GenBank/DDBJ databases">
        <authorList>
            <consortium name="Pathogen Informatics"/>
        </authorList>
    </citation>
    <scope>NUCLEOTIDE SEQUENCE [LARGE SCALE GENOMIC DNA]</scope>
    <source>
        <strain evidence="8 9">SGS1</strain>
    </source>
</reference>
<evidence type="ECO:0000256" key="6">
    <source>
        <dbReference type="SAM" id="MobiDB-lite"/>
    </source>
</evidence>